<reference evidence="2" key="1">
    <citation type="submission" date="2022-07" db="EMBL/GenBank/DDBJ databases">
        <title>Parvularcula maris sp. nov., an algicidal bacterium isolated from seawater.</title>
        <authorList>
            <person name="Li F."/>
        </authorList>
    </citation>
    <scope>NUCLEOTIDE SEQUENCE</scope>
    <source>
        <strain evidence="2">BGMRC 0090</strain>
    </source>
</reference>
<gene>
    <name evidence="2" type="ORF">NOG11_04440</name>
</gene>
<dbReference type="RefSeq" id="WP_256618478.1">
    <property type="nucleotide sequence ID" value="NZ_JANIBC010000002.1"/>
</dbReference>
<dbReference type="AlphaFoldDB" id="A0A9X2L802"/>
<evidence type="ECO:0000313" key="3">
    <source>
        <dbReference type="Proteomes" id="UP001142610"/>
    </source>
</evidence>
<organism evidence="2 3">
    <name type="scientific">Parvularcula maris</name>
    <dbReference type="NCBI Taxonomy" id="2965077"/>
    <lineage>
        <taxon>Bacteria</taxon>
        <taxon>Pseudomonadati</taxon>
        <taxon>Pseudomonadota</taxon>
        <taxon>Alphaproteobacteria</taxon>
        <taxon>Parvularculales</taxon>
        <taxon>Parvularculaceae</taxon>
        <taxon>Parvularcula</taxon>
    </lineage>
</organism>
<dbReference type="PANTHER" id="PTHR34595:SF7">
    <property type="entry name" value="SLL1039 PROTEIN"/>
    <property type="match status" value="1"/>
</dbReference>
<sequence length="307" mass="34391">MLSRTAANLYWTGRYVERADATARLLDMGARMTMLPGSATRQDWLSVLKAAGVPLTESEEVGRREAVRILLLDEEGGSSVRSALTLARSNARAERTALTRQAWEALNDEWRALEKVPEAEASSSLPDYLEWAQKRAAAFRGSVETTMLRDDRYDFIKLGGALERAAMALRLLEVKYFALLPERDVVGGGRDFHQWNSLLFAASALRAYHHVYRGDVTAWNVADLLVLNRSFPRSVALCITEAADTLGRLALRYNQRTEAQNRAERLHARLADTDMDEVFADGLHEFVQETLKSVLDIHSATSLVYGF</sequence>
<dbReference type="InterPro" id="IPR051680">
    <property type="entry name" value="ATP-dep_Glu-Cys_Ligase-2"/>
</dbReference>
<name>A0A9X2L802_9PROT</name>
<protein>
    <submittedName>
        <fullName evidence="2">Alpha-E domain-containing protein</fullName>
    </submittedName>
</protein>
<comment type="caution">
    <text evidence="2">The sequence shown here is derived from an EMBL/GenBank/DDBJ whole genome shotgun (WGS) entry which is preliminary data.</text>
</comment>
<dbReference type="Pfam" id="PF04168">
    <property type="entry name" value="Alpha-E"/>
    <property type="match status" value="1"/>
</dbReference>
<evidence type="ECO:0000259" key="1">
    <source>
        <dbReference type="Pfam" id="PF04168"/>
    </source>
</evidence>
<dbReference type="InterPro" id="IPR007296">
    <property type="entry name" value="DUF403"/>
</dbReference>
<evidence type="ECO:0000313" key="2">
    <source>
        <dbReference type="EMBL" id="MCQ8184629.1"/>
    </source>
</evidence>
<accession>A0A9X2L802</accession>
<dbReference type="EMBL" id="JANIBC010000002">
    <property type="protein sequence ID" value="MCQ8184629.1"/>
    <property type="molecule type" value="Genomic_DNA"/>
</dbReference>
<dbReference type="PANTHER" id="PTHR34595">
    <property type="entry name" value="BLR5612 PROTEIN"/>
    <property type="match status" value="1"/>
</dbReference>
<feature type="domain" description="DUF403" evidence="1">
    <location>
        <begin position="1"/>
        <end position="302"/>
    </location>
</feature>
<dbReference type="Proteomes" id="UP001142610">
    <property type="component" value="Unassembled WGS sequence"/>
</dbReference>
<proteinExistence type="predicted"/>
<keyword evidence="3" id="KW-1185">Reference proteome</keyword>